<reference evidence="9" key="3">
    <citation type="submission" date="2015-06" db="UniProtKB">
        <authorList>
            <consortium name="EnsemblMetazoa"/>
        </authorList>
    </citation>
    <scope>IDENTIFICATION</scope>
</reference>
<dbReference type="PANTHER" id="PTHR23421">
    <property type="entry name" value="BETA-GALACTOSIDASE RELATED"/>
    <property type="match status" value="1"/>
</dbReference>
<dbReference type="RefSeq" id="XP_009012128.1">
    <property type="nucleotide sequence ID" value="XM_009013880.1"/>
</dbReference>
<feature type="domain" description="Beta-galactosidase galactose-binding" evidence="7">
    <location>
        <begin position="311"/>
        <end position="375"/>
    </location>
</feature>
<dbReference type="InterPro" id="IPR017853">
    <property type="entry name" value="GH"/>
</dbReference>
<feature type="region of interest" description="Disordered" evidence="4">
    <location>
        <begin position="75"/>
        <end position="95"/>
    </location>
</feature>
<keyword evidence="10" id="KW-1185">Reference proteome</keyword>
<dbReference type="eggNOG" id="KOG0496">
    <property type="taxonomic scope" value="Eukaryota"/>
</dbReference>
<dbReference type="STRING" id="6412.T1FWN2"/>
<organism evidence="9 10">
    <name type="scientific">Helobdella robusta</name>
    <name type="common">Californian leech</name>
    <dbReference type="NCBI Taxonomy" id="6412"/>
    <lineage>
        <taxon>Eukaryota</taxon>
        <taxon>Metazoa</taxon>
        <taxon>Spiralia</taxon>
        <taxon>Lophotrochozoa</taxon>
        <taxon>Annelida</taxon>
        <taxon>Clitellata</taxon>
        <taxon>Hirudinea</taxon>
        <taxon>Rhynchobdellida</taxon>
        <taxon>Glossiphoniidae</taxon>
        <taxon>Helobdella</taxon>
    </lineage>
</organism>
<evidence type="ECO:0000256" key="3">
    <source>
        <dbReference type="ARBA" id="ARBA00023295"/>
    </source>
</evidence>
<keyword evidence="3" id="KW-0326">Glycosidase</keyword>
<dbReference type="EMBL" id="AMQM01009047">
    <property type="status" value="NOT_ANNOTATED_CDS"/>
    <property type="molecule type" value="Genomic_DNA"/>
</dbReference>
<evidence type="ECO:0000256" key="2">
    <source>
        <dbReference type="ARBA" id="ARBA00022801"/>
    </source>
</evidence>
<dbReference type="Pfam" id="PF21317">
    <property type="entry name" value="BetaGal_ABD_1"/>
    <property type="match status" value="1"/>
</dbReference>
<dbReference type="AlphaFoldDB" id="T1FWN2"/>
<reference evidence="8 10" key="2">
    <citation type="journal article" date="2013" name="Nature">
        <title>Insights into bilaterian evolution from three spiralian genomes.</title>
        <authorList>
            <person name="Simakov O."/>
            <person name="Marletaz F."/>
            <person name="Cho S.J."/>
            <person name="Edsinger-Gonzales E."/>
            <person name="Havlak P."/>
            <person name="Hellsten U."/>
            <person name="Kuo D.H."/>
            <person name="Larsson T."/>
            <person name="Lv J."/>
            <person name="Arendt D."/>
            <person name="Savage R."/>
            <person name="Osoegawa K."/>
            <person name="de Jong P."/>
            <person name="Grimwood J."/>
            <person name="Chapman J.A."/>
            <person name="Shapiro H."/>
            <person name="Aerts A."/>
            <person name="Otillar R.P."/>
            <person name="Terry A.Y."/>
            <person name="Boore J.L."/>
            <person name="Grigoriev I.V."/>
            <person name="Lindberg D.R."/>
            <person name="Seaver E.C."/>
            <person name="Weisblat D.A."/>
            <person name="Putnam N.H."/>
            <person name="Rokhsar D.S."/>
        </authorList>
    </citation>
    <scope>NUCLEOTIDE SEQUENCE</scope>
</reference>
<dbReference type="Gene3D" id="2.60.120.260">
    <property type="entry name" value="Galactose-binding domain-like"/>
    <property type="match status" value="3"/>
</dbReference>
<sequence length="444" mass="50998">MNVAFEETLNWILDECGSFNLYMFHGGTNFGFMNGANETTGPNNETKEAYASDVTSYDMQQLYLKQIIWCRQREDGESTENEVGDSTTRENYNAPLSESGQMTEKYFSVKKILKERGLLKSELKMTEYMSLDNALQYVQVVINGVFSDEYDYDASHSIESERMMMMEELPINNNGGQGYGFILYQCQIEEAVQRIQIQGKVKDRAIVILNGKEISTVDRRWENYCLNVNSDQKRNVLQVLVENLGRVNYALYGDDVMNQQRKGVRDVLVNGEKVKKWTIYPLEFKESFIEALKSSSAWQPYDERVKTSGPCLFRTFLNLSPAGDARDKPRDTFMHMKGWTKGSAFINDFNLGRYWNIGPQNTLYIPGPLIEYGPNQITLFELHGGCGRVNLLAEGDLGAEEIHKEILPLSAQTQLFLLRNTLKMGSWKYVNRFINHTSLYCWSL</sequence>
<dbReference type="FunFam" id="2.60.120.260:FF:000049">
    <property type="entry name" value="Beta-galactosidase"/>
    <property type="match status" value="1"/>
</dbReference>
<evidence type="ECO:0000313" key="8">
    <source>
        <dbReference type="EMBL" id="ESO09773.1"/>
    </source>
</evidence>
<dbReference type="FunFam" id="2.60.120.260:FF:000353">
    <property type="entry name" value="Beta-galactosidase 17"/>
    <property type="match status" value="1"/>
</dbReference>
<dbReference type="Pfam" id="PF21467">
    <property type="entry name" value="BetaGal_gal-bd"/>
    <property type="match status" value="1"/>
</dbReference>
<evidence type="ECO:0000313" key="10">
    <source>
        <dbReference type="Proteomes" id="UP000015101"/>
    </source>
</evidence>
<proteinExistence type="inferred from homology"/>
<evidence type="ECO:0000259" key="7">
    <source>
        <dbReference type="Pfam" id="PF21467"/>
    </source>
</evidence>
<protein>
    <submittedName>
        <fullName evidence="8 9">Uncharacterized protein</fullName>
    </submittedName>
</protein>
<evidence type="ECO:0000256" key="1">
    <source>
        <dbReference type="ARBA" id="ARBA00009809"/>
    </source>
</evidence>
<accession>T1FWN2</accession>
<evidence type="ECO:0000256" key="4">
    <source>
        <dbReference type="SAM" id="MobiDB-lite"/>
    </source>
</evidence>
<dbReference type="KEGG" id="hro:HELRODRAFT_195008"/>
<dbReference type="InterPro" id="IPR031330">
    <property type="entry name" value="Gly_Hdrlase_35_cat"/>
</dbReference>
<feature type="compositionally biased region" description="Polar residues" evidence="4">
    <location>
        <begin position="84"/>
        <end position="95"/>
    </location>
</feature>
<comment type="similarity">
    <text evidence="1">Belongs to the glycosyl hydrolase 35 family.</text>
</comment>
<dbReference type="InterPro" id="IPR001944">
    <property type="entry name" value="Glycoside_Hdrlase_35"/>
</dbReference>
<dbReference type="HOGENOM" id="CLU_617181_0_0_1"/>
<dbReference type="Pfam" id="PF01301">
    <property type="entry name" value="Glyco_hydro_35"/>
    <property type="match status" value="1"/>
</dbReference>
<evidence type="ECO:0000313" key="9">
    <source>
        <dbReference type="EnsemblMetazoa" id="HelroP195008"/>
    </source>
</evidence>
<dbReference type="OMA" id="QSERTIF"/>
<dbReference type="PRINTS" id="PR00742">
    <property type="entry name" value="GLHYDRLASE35"/>
</dbReference>
<dbReference type="SUPFAM" id="SSF49785">
    <property type="entry name" value="Galactose-binding domain-like"/>
    <property type="match status" value="1"/>
</dbReference>
<name>T1FWN2_HELRO</name>
<dbReference type="GO" id="GO:0005975">
    <property type="term" value="P:carbohydrate metabolic process"/>
    <property type="evidence" value="ECO:0007669"/>
    <property type="project" value="InterPro"/>
</dbReference>
<dbReference type="GeneID" id="20213227"/>
<dbReference type="EMBL" id="KB095913">
    <property type="protein sequence ID" value="ESO09773.1"/>
    <property type="molecule type" value="Genomic_DNA"/>
</dbReference>
<dbReference type="GO" id="GO:0004553">
    <property type="term" value="F:hydrolase activity, hydrolyzing O-glycosyl compounds"/>
    <property type="evidence" value="ECO:0007669"/>
    <property type="project" value="InterPro"/>
</dbReference>
<gene>
    <name evidence="9" type="primary">20213227</name>
    <name evidence="8" type="ORF">HELRODRAFT_195008</name>
</gene>
<dbReference type="InterPro" id="IPR008979">
    <property type="entry name" value="Galactose-bd-like_sf"/>
</dbReference>
<dbReference type="OrthoDB" id="1657402at2759"/>
<feature type="domain" description="Beta-galactosidase 1-like first all-beta" evidence="6">
    <location>
        <begin position="176"/>
        <end position="283"/>
    </location>
</feature>
<dbReference type="InterPro" id="IPR048912">
    <property type="entry name" value="BetaGal1-like_ABD1"/>
</dbReference>
<dbReference type="SUPFAM" id="SSF51445">
    <property type="entry name" value="(Trans)glycosidases"/>
    <property type="match status" value="1"/>
</dbReference>
<keyword evidence="2" id="KW-0378">Hydrolase</keyword>
<dbReference type="InParanoid" id="T1FWN2"/>
<dbReference type="Proteomes" id="UP000015101">
    <property type="component" value="Unassembled WGS sequence"/>
</dbReference>
<reference evidence="10" key="1">
    <citation type="submission" date="2012-12" db="EMBL/GenBank/DDBJ databases">
        <authorList>
            <person name="Hellsten U."/>
            <person name="Grimwood J."/>
            <person name="Chapman J.A."/>
            <person name="Shapiro H."/>
            <person name="Aerts A."/>
            <person name="Otillar R.P."/>
            <person name="Terry A.Y."/>
            <person name="Boore J.L."/>
            <person name="Simakov O."/>
            <person name="Marletaz F."/>
            <person name="Cho S.-J."/>
            <person name="Edsinger-Gonzales E."/>
            <person name="Havlak P."/>
            <person name="Kuo D.-H."/>
            <person name="Larsson T."/>
            <person name="Lv J."/>
            <person name="Arendt D."/>
            <person name="Savage R."/>
            <person name="Osoegawa K."/>
            <person name="de Jong P."/>
            <person name="Lindberg D.R."/>
            <person name="Seaver E.C."/>
            <person name="Weisblat D.A."/>
            <person name="Putnam N.H."/>
            <person name="Grigoriev I.V."/>
            <person name="Rokhsar D.S."/>
        </authorList>
    </citation>
    <scope>NUCLEOTIDE SEQUENCE</scope>
</reference>
<evidence type="ECO:0000259" key="6">
    <source>
        <dbReference type="Pfam" id="PF21317"/>
    </source>
</evidence>
<dbReference type="InterPro" id="IPR048913">
    <property type="entry name" value="BetaGal_gal-bd"/>
</dbReference>
<dbReference type="EnsemblMetazoa" id="HelroT195008">
    <property type="protein sequence ID" value="HelroP195008"/>
    <property type="gene ID" value="HelroG195008"/>
</dbReference>
<dbReference type="CTD" id="20213227"/>
<feature type="domain" description="Glycoside hydrolase 35 catalytic" evidence="5">
    <location>
        <begin position="6"/>
        <end position="60"/>
    </location>
</feature>
<evidence type="ECO:0000259" key="5">
    <source>
        <dbReference type="Pfam" id="PF01301"/>
    </source>
</evidence>